<proteinExistence type="predicted"/>
<dbReference type="InterPro" id="IPR029044">
    <property type="entry name" value="Nucleotide-diphossugar_trans"/>
</dbReference>
<dbReference type="InterPro" id="IPR050834">
    <property type="entry name" value="Glycosyltransf_2"/>
</dbReference>
<protein>
    <recommendedName>
        <fullName evidence="6">Glycosyltransferase 2-like domain-containing protein</fullName>
    </recommendedName>
</protein>
<dbReference type="Pfam" id="PF02709">
    <property type="entry name" value="Glyco_transf_7C"/>
    <property type="match status" value="1"/>
</dbReference>
<feature type="domain" description="Galactosyltransferase C-terminal" evidence="3">
    <location>
        <begin position="157"/>
        <end position="211"/>
    </location>
</feature>
<dbReference type="EMBL" id="PFFQ01000034">
    <property type="protein sequence ID" value="PIW16808.1"/>
    <property type="molecule type" value="Genomic_DNA"/>
</dbReference>
<evidence type="ECO:0000256" key="1">
    <source>
        <dbReference type="ARBA" id="ARBA00022679"/>
    </source>
</evidence>
<dbReference type="Proteomes" id="UP000231019">
    <property type="component" value="Unassembled WGS sequence"/>
</dbReference>
<comment type="caution">
    <text evidence="4">The sequence shown here is derived from an EMBL/GenBank/DDBJ whole genome shotgun (WGS) entry which is preliminary data.</text>
</comment>
<reference evidence="4 5" key="1">
    <citation type="submission" date="2017-09" db="EMBL/GenBank/DDBJ databases">
        <title>Depth-based differentiation of microbial function through sediment-hosted aquifers and enrichment of novel symbionts in the deep terrestrial subsurface.</title>
        <authorList>
            <person name="Probst A.J."/>
            <person name="Ladd B."/>
            <person name="Jarett J.K."/>
            <person name="Geller-Mcgrath D.E."/>
            <person name="Sieber C.M."/>
            <person name="Emerson J.B."/>
            <person name="Anantharaman K."/>
            <person name="Thomas B.C."/>
            <person name="Malmstrom R."/>
            <person name="Stieglmeier M."/>
            <person name="Klingl A."/>
            <person name="Woyke T."/>
            <person name="Ryan C.M."/>
            <person name="Banfield J.F."/>
        </authorList>
    </citation>
    <scope>NUCLEOTIDE SEQUENCE [LARGE SCALE GENOMIC DNA]</scope>
    <source>
        <strain evidence="4">CG17_big_fil_post_rev_8_21_14_2_50_48_46</strain>
    </source>
</reference>
<dbReference type="SUPFAM" id="SSF53448">
    <property type="entry name" value="Nucleotide-diphospho-sugar transferases"/>
    <property type="match status" value="1"/>
</dbReference>
<organism evidence="4 5">
    <name type="scientific">bacterium (Candidatus Blackallbacteria) CG17_big_fil_post_rev_8_21_14_2_50_48_46</name>
    <dbReference type="NCBI Taxonomy" id="2014261"/>
    <lineage>
        <taxon>Bacteria</taxon>
        <taxon>Candidatus Blackallbacteria</taxon>
    </lineage>
</organism>
<accession>A0A2M7G4G2</accession>
<dbReference type="Pfam" id="PF00535">
    <property type="entry name" value="Glycos_transf_2"/>
    <property type="match status" value="1"/>
</dbReference>
<sequence>MFNIGVVITTSEGREENLRYCLSALSAQKILPLEVVVVDDGSQRGEETLKGLKFPFPLHYLWRPNDCCLSLSRNLGAHQLQTETLVVIDSDILLNPEALEAYALFLEMKPHWILYGYFGYEPTLFSPSNFYPEREIQWCDKRYVDYRQDTIIPAPNMLKYPHEWAWGGNFALSRKLYQRLKGFDERIKGWGGEDLDFASRAIGQGCEVHFLLDAWAEHQPHPTNQRFHTLSERGHVYTSHYTLSPYPVRILSTPYGLKQLLDKVHHYYLPQTRVQTPN</sequence>
<evidence type="ECO:0000259" key="2">
    <source>
        <dbReference type="Pfam" id="PF00535"/>
    </source>
</evidence>
<evidence type="ECO:0000313" key="4">
    <source>
        <dbReference type="EMBL" id="PIW16808.1"/>
    </source>
</evidence>
<keyword evidence="1" id="KW-0808">Transferase</keyword>
<feature type="domain" description="Glycosyltransferase 2-like" evidence="2">
    <location>
        <begin position="7"/>
        <end position="111"/>
    </location>
</feature>
<evidence type="ECO:0008006" key="6">
    <source>
        <dbReference type="Google" id="ProtNLM"/>
    </source>
</evidence>
<name>A0A2M7G4G2_9BACT</name>
<dbReference type="GO" id="GO:0016740">
    <property type="term" value="F:transferase activity"/>
    <property type="evidence" value="ECO:0007669"/>
    <property type="project" value="UniProtKB-KW"/>
</dbReference>
<dbReference type="PANTHER" id="PTHR43685:SF2">
    <property type="entry name" value="GLYCOSYLTRANSFERASE 2-LIKE DOMAIN-CONTAINING PROTEIN"/>
    <property type="match status" value="1"/>
</dbReference>
<gene>
    <name evidence="4" type="ORF">COW36_11030</name>
</gene>
<evidence type="ECO:0000259" key="3">
    <source>
        <dbReference type="Pfam" id="PF02709"/>
    </source>
</evidence>
<dbReference type="InterPro" id="IPR001173">
    <property type="entry name" value="Glyco_trans_2-like"/>
</dbReference>
<dbReference type="Gene3D" id="3.90.550.10">
    <property type="entry name" value="Spore Coat Polysaccharide Biosynthesis Protein SpsA, Chain A"/>
    <property type="match status" value="1"/>
</dbReference>
<evidence type="ECO:0000313" key="5">
    <source>
        <dbReference type="Proteomes" id="UP000231019"/>
    </source>
</evidence>
<dbReference type="PANTHER" id="PTHR43685">
    <property type="entry name" value="GLYCOSYLTRANSFERASE"/>
    <property type="match status" value="1"/>
</dbReference>
<dbReference type="InterPro" id="IPR027791">
    <property type="entry name" value="Galactosyl_T_C"/>
</dbReference>
<dbReference type="AlphaFoldDB" id="A0A2M7G4G2"/>